<evidence type="ECO:0000313" key="1">
    <source>
        <dbReference type="EMBL" id="CCX13213.1"/>
    </source>
</evidence>
<proteinExistence type="predicted"/>
<accession>U4L7T9</accession>
<protein>
    <submittedName>
        <fullName evidence="1">Uncharacterized protein</fullName>
    </submittedName>
</protein>
<evidence type="ECO:0000313" key="2">
    <source>
        <dbReference type="Proteomes" id="UP000018144"/>
    </source>
</evidence>
<sequence length="71" mass="8679">MPLEYLDGCLAGPEYLYTESKIGEVANVSYCDTNDTERWPRRWWIRFEMKNMEWHHRVERREKRCVAKANL</sequence>
<keyword evidence="2" id="KW-1185">Reference proteome</keyword>
<dbReference type="EMBL" id="HF935790">
    <property type="protein sequence ID" value="CCX13213.1"/>
    <property type="molecule type" value="Genomic_DNA"/>
</dbReference>
<gene>
    <name evidence="1" type="ORF">PCON_12806</name>
</gene>
<dbReference type="Proteomes" id="UP000018144">
    <property type="component" value="Unassembled WGS sequence"/>
</dbReference>
<dbReference type="AlphaFoldDB" id="U4L7T9"/>
<reference evidence="1 2" key="1">
    <citation type="journal article" date="2013" name="PLoS Genet.">
        <title>The genome and development-dependent transcriptomes of Pyronema confluens: a window into fungal evolution.</title>
        <authorList>
            <person name="Traeger S."/>
            <person name="Altegoer F."/>
            <person name="Freitag M."/>
            <person name="Gabaldon T."/>
            <person name="Kempken F."/>
            <person name="Kumar A."/>
            <person name="Marcet-Houben M."/>
            <person name="Poggeler S."/>
            <person name="Stajich J.E."/>
            <person name="Nowrousian M."/>
        </authorList>
    </citation>
    <scope>NUCLEOTIDE SEQUENCE [LARGE SCALE GENOMIC DNA]</scope>
    <source>
        <strain evidence="2">CBS 100304</strain>
        <tissue evidence="1">Vegetative mycelium</tissue>
    </source>
</reference>
<name>U4L7T9_PYROM</name>
<organism evidence="1 2">
    <name type="scientific">Pyronema omphalodes (strain CBS 100304)</name>
    <name type="common">Pyronema confluens</name>
    <dbReference type="NCBI Taxonomy" id="1076935"/>
    <lineage>
        <taxon>Eukaryota</taxon>
        <taxon>Fungi</taxon>
        <taxon>Dikarya</taxon>
        <taxon>Ascomycota</taxon>
        <taxon>Pezizomycotina</taxon>
        <taxon>Pezizomycetes</taxon>
        <taxon>Pezizales</taxon>
        <taxon>Pyronemataceae</taxon>
        <taxon>Pyronema</taxon>
    </lineage>
</organism>